<sequence>MALIFYTNPMSRGRMVRWMLEEIGQPYETKVIPYGQEMKAPAYLAINPMGKIPALVHDHTIITETAAIIAYLADAFPEADLAPTPGTRERGPYYRWLFFGAGPFEAAVMDRALGVQIPPERKGSVGYGSLEEVLATLETALHPGPYLLGDTFSAADIYLGSQIGYCLRFGTIEPRPAFVSYVQHLLARPAAQRAAAMDDALMPPKA</sequence>
<feature type="domain" description="GST N-terminal" evidence="1">
    <location>
        <begin position="1"/>
        <end position="80"/>
    </location>
</feature>
<name>A0A840VC95_9PROT</name>
<dbReference type="EMBL" id="JACHFJ010000007">
    <property type="protein sequence ID" value="MBB5373518.1"/>
    <property type="molecule type" value="Genomic_DNA"/>
</dbReference>
<accession>A0A840VC95</accession>
<proteinExistence type="predicted"/>
<feature type="domain" description="GST C-terminal" evidence="2">
    <location>
        <begin position="63"/>
        <end position="206"/>
    </location>
</feature>
<dbReference type="Proteomes" id="UP000553706">
    <property type="component" value="Unassembled WGS sequence"/>
</dbReference>
<keyword evidence="4" id="KW-1185">Reference proteome</keyword>
<reference evidence="3 4" key="1">
    <citation type="submission" date="2020-08" db="EMBL/GenBank/DDBJ databases">
        <title>Genomic Encyclopedia of Type Strains, Phase IV (KMG-IV): sequencing the most valuable type-strain genomes for metagenomic binning, comparative biology and taxonomic classification.</title>
        <authorList>
            <person name="Goeker M."/>
        </authorList>
    </citation>
    <scope>NUCLEOTIDE SEQUENCE [LARGE SCALE GENOMIC DNA]</scope>
    <source>
        <strain evidence="3 4">DSM 27026</strain>
    </source>
</reference>
<dbReference type="CDD" id="cd03046">
    <property type="entry name" value="GST_N_GTT1_like"/>
    <property type="match status" value="1"/>
</dbReference>
<dbReference type="Gene3D" id="1.20.1050.10">
    <property type="match status" value="1"/>
</dbReference>
<dbReference type="PANTHER" id="PTHR44051">
    <property type="entry name" value="GLUTATHIONE S-TRANSFERASE-RELATED"/>
    <property type="match status" value="1"/>
</dbReference>
<gene>
    <name evidence="3" type="ORF">HNP71_001778</name>
</gene>
<dbReference type="InterPro" id="IPR036249">
    <property type="entry name" value="Thioredoxin-like_sf"/>
</dbReference>
<dbReference type="RefSeq" id="WP_183266523.1">
    <property type="nucleotide sequence ID" value="NZ_JACHFJ010000007.1"/>
</dbReference>
<dbReference type="InterPro" id="IPR010987">
    <property type="entry name" value="Glutathione-S-Trfase_C-like"/>
</dbReference>
<dbReference type="PROSITE" id="PS50405">
    <property type="entry name" value="GST_CTER"/>
    <property type="match status" value="1"/>
</dbReference>
<organism evidence="3 4">
    <name type="scientific">Acidocella aromatica</name>
    <dbReference type="NCBI Taxonomy" id="1303579"/>
    <lineage>
        <taxon>Bacteria</taxon>
        <taxon>Pseudomonadati</taxon>
        <taxon>Pseudomonadota</taxon>
        <taxon>Alphaproteobacteria</taxon>
        <taxon>Acetobacterales</taxon>
        <taxon>Acidocellaceae</taxon>
        <taxon>Acidocella</taxon>
    </lineage>
</organism>
<dbReference type="Pfam" id="PF13417">
    <property type="entry name" value="GST_N_3"/>
    <property type="match status" value="1"/>
</dbReference>
<dbReference type="SUPFAM" id="SSF47616">
    <property type="entry name" value="GST C-terminal domain-like"/>
    <property type="match status" value="1"/>
</dbReference>
<keyword evidence="3" id="KW-0808">Transferase</keyword>
<dbReference type="SFLD" id="SFLDG01150">
    <property type="entry name" value="Main.1:_Beta-like"/>
    <property type="match status" value="1"/>
</dbReference>
<evidence type="ECO:0000259" key="2">
    <source>
        <dbReference type="PROSITE" id="PS50405"/>
    </source>
</evidence>
<dbReference type="InterPro" id="IPR004045">
    <property type="entry name" value="Glutathione_S-Trfase_N"/>
</dbReference>
<dbReference type="InterPro" id="IPR036282">
    <property type="entry name" value="Glutathione-S-Trfase_C_sf"/>
</dbReference>
<dbReference type="Gene3D" id="3.40.30.10">
    <property type="entry name" value="Glutaredoxin"/>
    <property type="match status" value="1"/>
</dbReference>
<dbReference type="SUPFAM" id="SSF52833">
    <property type="entry name" value="Thioredoxin-like"/>
    <property type="match status" value="1"/>
</dbReference>
<evidence type="ECO:0000313" key="3">
    <source>
        <dbReference type="EMBL" id="MBB5373518.1"/>
    </source>
</evidence>
<dbReference type="Pfam" id="PF13410">
    <property type="entry name" value="GST_C_2"/>
    <property type="match status" value="1"/>
</dbReference>
<dbReference type="SFLD" id="SFLDG00358">
    <property type="entry name" value="Main_(cytGST)"/>
    <property type="match status" value="1"/>
</dbReference>
<dbReference type="EC" id="2.5.1.18" evidence="3"/>
<comment type="caution">
    <text evidence="3">The sequence shown here is derived from an EMBL/GenBank/DDBJ whole genome shotgun (WGS) entry which is preliminary data.</text>
</comment>
<dbReference type="CDD" id="cd03207">
    <property type="entry name" value="GST_C_8"/>
    <property type="match status" value="1"/>
</dbReference>
<dbReference type="PROSITE" id="PS50404">
    <property type="entry name" value="GST_NTER"/>
    <property type="match status" value="1"/>
</dbReference>
<dbReference type="GO" id="GO:0004364">
    <property type="term" value="F:glutathione transferase activity"/>
    <property type="evidence" value="ECO:0007669"/>
    <property type="project" value="UniProtKB-EC"/>
</dbReference>
<evidence type="ECO:0000259" key="1">
    <source>
        <dbReference type="PROSITE" id="PS50404"/>
    </source>
</evidence>
<dbReference type="SFLD" id="SFLDS00019">
    <property type="entry name" value="Glutathione_Transferase_(cytos"/>
    <property type="match status" value="1"/>
</dbReference>
<dbReference type="InterPro" id="IPR040079">
    <property type="entry name" value="Glutathione_S-Trfase"/>
</dbReference>
<dbReference type="AlphaFoldDB" id="A0A840VC95"/>
<protein>
    <submittedName>
        <fullName evidence="3">Glutathione S-transferase</fullName>
        <ecNumber evidence="3">2.5.1.18</ecNumber>
    </submittedName>
</protein>
<dbReference type="PANTHER" id="PTHR44051:SF21">
    <property type="entry name" value="GLUTATHIONE S-TRANSFERASE FAMILY PROTEIN"/>
    <property type="match status" value="1"/>
</dbReference>
<evidence type="ECO:0000313" key="4">
    <source>
        <dbReference type="Proteomes" id="UP000553706"/>
    </source>
</evidence>